<feature type="domain" description="Transketolase-like pyrimidine-binding" evidence="9">
    <location>
        <begin position="376"/>
        <end position="550"/>
    </location>
</feature>
<dbReference type="InterPro" id="IPR029061">
    <property type="entry name" value="THDP-binding"/>
</dbReference>
<reference evidence="10 11" key="1">
    <citation type="submission" date="2015-04" db="EMBL/GenBank/DDBJ databases">
        <title>Whole genome shotgun sequence of Sphingomonas changbaiensis NBRC 104936.</title>
        <authorList>
            <person name="Katano-Makiyama Y."/>
            <person name="Hosoyama A."/>
            <person name="Hashimoto M."/>
            <person name="Noguchi M."/>
            <person name="Tsuchikane K."/>
            <person name="Ohji S."/>
            <person name="Yamazoe A."/>
            <person name="Ichikawa N."/>
            <person name="Kimura A."/>
            <person name="Fujita N."/>
        </authorList>
    </citation>
    <scope>NUCLEOTIDE SEQUENCE [LARGE SCALE GENOMIC DNA]</scope>
    <source>
        <strain evidence="10 11">NBRC 104936</strain>
    </source>
</reference>
<dbReference type="SUPFAM" id="SSF52518">
    <property type="entry name" value="Thiamin diphosphate-binding fold (THDP-binding)"/>
    <property type="match status" value="2"/>
</dbReference>
<sequence length="694" mass="75701">MAAQAPAIDTHRGNAPHPAWDWRRVAYLVQLSRALDKMEETRLVPEKKVLYQFSARGHDMAQVLLGLRLTDPVDAACGYYRSRPMLLSLGVPVEDALGSAMGRAGGYSDGRDIGVVFNYPNPHGASALPMCGGVGAQYTPTAGWAQAIEYYRAELNDPAYDKAIAVVLGGEASCATNGFWAALTIATTQQLPMLFFIEDNGYGISVPSSFQTPGGDIAANLASFSGLEVLSGDGTEPAEAARLVDRAMTHVRERRAPVLLRLTVPRLQGHSFQDTQTYKGDAVVKAEWARDPLPKLKSFLVGSLLSESEWDAIERDAAEAAEAARERAEARPVSDPEQVTRNVFFEGEMQAEGGQWTHGYEPPSTSETPTPDGQRINMGAAIRRTLEQELEANPRVLVFGEDVGPKGGVHAVTLGLQEKFGASRVFDTSLSEEGIVGRAVGMALAGLMPVPEIQFRKYAEPATEQINDCGTMRWRTANRFAAPMVLRVPGGFFKCGDPWHSQTNEVAFVHQPGWKVAVPSNAEDAVGLLRASLRGNDPVIFFEHRAMLDDSWARRPWPGDTFVLPFGRAKKVADGDQITIVTWGAMTLRCETAAGHVPADVIDLRTLMPWDREMVLESVRRTRRCLIVHEDIRTAGFGAEIAAVVADEAFLDLDAPVARLTMPDIPSPHNPVLLDWAVPSVERIRAKIDELVAF</sequence>
<dbReference type="EMBL" id="BBWU01000019">
    <property type="protein sequence ID" value="GAO38711.1"/>
    <property type="molecule type" value="Genomic_DNA"/>
</dbReference>
<dbReference type="InterPro" id="IPR001017">
    <property type="entry name" value="DH_E1"/>
</dbReference>
<dbReference type="RefSeq" id="WP_046347561.1">
    <property type="nucleotide sequence ID" value="NZ_BBWU01000019.1"/>
</dbReference>
<evidence type="ECO:0000256" key="5">
    <source>
        <dbReference type="ARBA" id="ARBA00023002"/>
    </source>
</evidence>
<dbReference type="InterPro" id="IPR009014">
    <property type="entry name" value="Transketo_C/PFOR_II"/>
</dbReference>
<comment type="cofactor">
    <cofactor evidence="1">
        <name>thiamine diphosphate</name>
        <dbReference type="ChEBI" id="CHEBI:58937"/>
    </cofactor>
</comment>
<evidence type="ECO:0000256" key="2">
    <source>
        <dbReference type="ARBA" id="ARBA00003906"/>
    </source>
</evidence>
<feature type="region of interest" description="Disordered" evidence="8">
    <location>
        <begin position="352"/>
        <end position="375"/>
    </location>
</feature>
<evidence type="ECO:0000313" key="11">
    <source>
        <dbReference type="Proteomes" id="UP000033202"/>
    </source>
</evidence>
<dbReference type="SMART" id="SM00861">
    <property type="entry name" value="Transket_pyr"/>
    <property type="match status" value="1"/>
</dbReference>
<comment type="subunit">
    <text evidence="3">Homodimer. Part of the 2-oxoglutarate dehydrogenase (OGDH) complex composed of E1 (2-oxoglutarate dehydrogenase), E2 (dihydrolipoamide succinyltransferase) and E3 (dihydrolipoamide dehydrogenase); the complex contains multiple copies of the three enzymatic components (E1, E2 and E3).</text>
</comment>
<dbReference type="Gene3D" id="3.40.50.920">
    <property type="match status" value="1"/>
</dbReference>
<dbReference type="GO" id="GO:0016624">
    <property type="term" value="F:oxidoreductase activity, acting on the aldehyde or oxo group of donors, disulfide as acceptor"/>
    <property type="evidence" value="ECO:0007669"/>
    <property type="project" value="InterPro"/>
</dbReference>
<dbReference type="Proteomes" id="UP000033202">
    <property type="component" value="Unassembled WGS sequence"/>
</dbReference>
<evidence type="ECO:0000256" key="1">
    <source>
        <dbReference type="ARBA" id="ARBA00001964"/>
    </source>
</evidence>
<evidence type="ECO:0000313" key="10">
    <source>
        <dbReference type="EMBL" id="GAO38711.1"/>
    </source>
</evidence>
<dbReference type="FunFam" id="3.40.50.970:FF:000001">
    <property type="entry name" value="Pyruvate dehydrogenase E1 beta subunit"/>
    <property type="match status" value="1"/>
</dbReference>
<feature type="compositionally biased region" description="Low complexity" evidence="8">
    <location>
        <begin position="361"/>
        <end position="371"/>
    </location>
</feature>
<comment type="function">
    <text evidence="2">E1 component of the 2-oxoglutarate dehydrogenase (OGDH) complex which catalyzes the decarboxylation of 2-oxoglutarate, the first step in the conversion of 2-oxoglutarate to succinyl-CoA and CO(2).</text>
</comment>
<evidence type="ECO:0000256" key="3">
    <source>
        <dbReference type="ARBA" id="ARBA00011301"/>
    </source>
</evidence>
<comment type="caution">
    <text evidence="10">The sequence shown here is derived from an EMBL/GenBank/DDBJ whole genome shotgun (WGS) entry which is preliminary data.</text>
</comment>
<dbReference type="OrthoDB" id="7821727at2"/>
<evidence type="ECO:0000256" key="8">
    <source>
        <dbReference type="SAM" id="MobiDB-lite"/>
    </source>
</evidence>
<keyword evidence="6" id="KW-0786">Thiamine pyrophosphate</keyword>
<accession>A0A0E9MMR1</accession>
<dbReference type="AlphaFoldDB" id="A0A0E9MMR1"/>
<organism evidence="10 11">
    <name type="scientific">Sphingomonas changbaiensis NBRC 104936</name>
    <dbReference type="NCBI Taxonomy" id="1219043"/>
    <lineage>
        <taxon>Bacteria</taxon>
        <taxon>Pseudomonadati</taxon>
        <taxon>Pseudomonadota</taxon>
        <taxon>Alphaproteobacteria</taxon>
        <taxon>Sphingomonadales</taxon>
        <taxon>Sphingomonadaceae</taxon>
        <taxon>Sphingomonas</taxon>
    </lineage>
</organism>
<dbReference type="InterPro" id="IPR033248">
    <property type="entry name" value="Transketolase_C"/>
</dbReference>
<name>A0A0E9MMR1_9SPHN</name>
<dbReference type="InterPro" id="IPR005475">
    <property type="entry name" value="Transketolase-like_Pyr-bd"/>
</dbReference>
<dbReference type="Pfam" id="PF02779">
    <property type="entry name" value="Transket_pyr"/>
    <property type="match status" value="1"/>
</dbReference>
<dbReference type="Pfam" id="PF00676">
    <property type="entry name" value="E1_dh"/>
    <property type="match status" value="1"/>
</dbReference>
<keyword evidence="11" id="KW-1185">Reference proteome</keyword>
<protein>
    <recommendedName>
        <fullName evidence="4">2-oxoglutarate dehydrogenase E1 component</fullName>
    </recommendedName>
    <alternativeName>
        <fullName evidence="7">Alpha-ketoglutarate dehydrogenase</fullName>
    </alternativeName>
</protein>
<dbReference type="STRING" id="1219043.SCH01S_19_00150"/>
<dbReference type="PANTHER" id="PTHR43257">
    <property type="entry name" value="PYRUVATE DEHYDROGENASE E1 COMPONENT BETA SUBUNIT"/>
    <property type="match status" value="1"/>
</dbReference>
<dbReference type="SUPFAM" id="SSF52922">
    <property type="entry name" value="TK C-terminal domain-like"/>
    <property type="match status" value="1"/>
</dbReference>
<evidence type="ECO:0000256" key="7">
    <source>
        <dbReference type="ARBA" id="ARBA00030680"/>
    </source>
</evidence>
<gene>
    <name evidence="10" type="ORF">SCH01S_19_00150</name>
</gene>
<keyword evidence="5" id="KW-0560">Oxidoreductase</keyword>
<dbReference type="PANTHER" id="PTHR43257:SF2">
    <property type="entry name" value="PYRUVATE DEHYDROGENASE E1 COMPONENT SUBUNIT BETA"/>
    <property type="match status" value="1"/>
</dbReference>
<proteinExistence type="predicted"/>
<dbReference type="Pfam" id="PF02780">
    <property type="entry name" value="Transketolase_C"/>
    <property type="match status" value="1"/>
</dbReference>
<dbReference type="Gene3D" id="3.40.50.970">
    <property type="match status" value="2"/>
</dbReference>
<evidence type="ECO:0000259" key="9">
    <source>
        <dbReference type="SMART" id="SM00861"/>
    </source>
</evidence>
<evidence type="ECO:0000256" key="6">
    <source>
        <dbReference type="ARBA" id="ARBA00023052"/>
    </source>
</evidence>
<dbReference type="CDD" id="cd07036">
    <property type="entry name" value="TPP_PYR_E1-PDHc-beta_like"/>
    <property type="match status" value="1"/>
</dbReference>
<evidence type="ECO:0000256" key="4">
    <source>
        <dbReference type="ARBA" id="ARBA00013321"/>
    </source>
</evidence>